<keyword evidence="3" id="KW-1185">Reference proteome</keyword>
<feature type="compositionally biased region" description="Basic and acidic residues" evidence="1">
    <location>
        <begin position="182"/>
        <end position="193"/>
    </location>
</feature>
<accession>A0A2B7WJI9</accession>
<dbReference type="OrthoDB" id="4188651at2759"/>
<evidence type="ECO:0000313" key="3">
    <source>
        <dbReference type="Proteomes" id="UP000224080"/>
    </source>
</evidence>
<dbReference type="Proteomes" id="UP000224080">
    <property type="component" value="Unassembled WGS sequence"/>
</dbReference>
<name>A0A2B7WJI9_9EURO</name>
<comment type="caution">
    <text evidence="2">The sequence shown here is derived from an EMBL/GenBank/DDBJ whole genome shotgun (WGS) entry which is preliminary data.</text>
</comment>
<feature type="region of interest" description="Disordered" evidence="1">
    <location>
        <begin position="162"/>
        <end position="193"/>
    </location>
</feature>
<organism evidence="2 3">
    <name type="scientific">Blastomyces parvus</name>
    <dbReference type="NCBI Taxonomy" id="2060905"/>
    <lineage>
        <taxon>Eukaryota</taxon>
        <taxon>Fungi</taxon>
        <taxon>Dikarya</taxon>
        <taxon>Ascomycota</taxon>
        <taxon>Pezizomycotina</taxon>
        <taxon>Eurotiomycetes</taxon>
        <taxon>Eurotiomycetidae</taxon>
        <taxon>Onygenales</taxon>
        <taxon>Ajellomycetaceae</taxon>
        <taxon>Blastomyces</taxon>
    </lineage>
</organism>
<dbReference type="AlphaFoldDB" id="A0A2B7WJI9"/>
<reference evidence="2 3" key="1">
    <citation type="submission" date="2017-10" db="EMBL/GenBank/DDBJ databases">
        <title>Comparative genomics in systemic dimorphic fungi from Ajellomycetaceae.</title>
        <authorList>
            <person name="Munoz J.F."/>
            <person name="Mcewen J.G."/>
            <person name="Clay O.K."/>
            <person name="Cuomo C.A."/>
        </authorList>
    </citation>
    <scope>NUCLEOTIDE SEQUENCE [LARGE SCALE GENOMIC DNA]</scope>
    <source>
        <strain evidence="2 3">UAMH130</strain>
    </source>
</reference>
<protein>
    <submittedName>
        <fullName evidence="2">Uncharacterized protein</fullName>
    </submittedName>
</protein>
<dbReference type="EMBL" id="PDNC01000163">
    <property type="protein sequence ID" value="PGG96792.1"/>
    <property type="molecule type" value="Genomic_DNA"/>
</dbReference>
<evidence type="ECO:0000313" key="2">
    <source>
        <dbReference type="EMBL" id="PGG96792.1"/>
    </source>
</evidence>
<proteinExistence type="predicted"/>
<gene>
    <name evidence="2" type="ORF">GX51_07656</name>
</gene>
<sequence length="193" mass="22709">MSSITRRIRKQQQRRLELYVQRNRVLRERMTADIVLAQSRKREDEAFMGKIAEANARQRKLQEVQVQLERGFTMGKPFLMANQAVAVARAPRRRSRRRRTEIRRRIRRFEKGARQAGLAMLDTCQYVVQPRDVAVSRVQAQKRHGNVCCCHHRDTAEMFSSKVAEPDTRELPSRPVPNIKLEMVKKEERGEDE</sequence>
<evidence type="ECO:0000256" key="1">
    <source>
        <dbReference type="SAM" id="MobiDB-lite"/>
    </source>
</evidence>